<proteinExistence type="predicted"/>
<comment type="caution">
    <text evidence="1">The sequence shown here is derived from an EMBL/GenBank/DDBJ whole genome shotgun (WGS) entry which is preliminary data.</text>
</comment>
<name>A0ACC7NWY6_9BACL</name>
<protein>
    <submittedName>
        <fullName evidence="1">HRDC domain-containing protein</fullName>
    </submittedName>
</protein>
<dbReference type="EMBL" id="JBJURJ010000003">
    <property type="protein sequence ID" value="MFM9327602.1"/>
    <property type="molecule type" value="Genomic_DNA"/>
</dbReference>
<organism evidence="1 2">
    <name type="scientific">Paenibacillus mesotrionivorans</name>
    <dbReference type="NCBI Taxonomy" id="3160968"/>
    <lineage>
        <taxon>Bacteria</taxon>
        <taxon>Bacillati</taxon>
        <taxon>Bacillota</taxon>
        <taxon>Bacilli</taxon>
        <taxon>Bacillales</taxon>
        <taxon>Paenibacillaceae</taxon>
        <taxon>Paenibacillus</taxon>
    </lineage>
</organism>
<evidence type="ECO:0000313" key="1">
    <source>
        <dbReference type="EMBL" id="MFM9327602.1"/>
    </source>
</evidence>
<keyword evidence="2" id="KW-1185">Reference proteome</keyword>
<sequence length="353" mass="40593">MQLIFLSTLECRSADGTSATAQVSITEHQGAFRVLWAGETQDGKGEQEAWFEGPAWKEMLQAYREGLWQKRLAGYYPLVDTSLQTSGEGAKSREQLMLQFYAEIHHNPELFQELRKWRRQQAQKESKSAYFVATNRMLHMVTAFLPHTMEELRQIPGFGKRKAEAYGSEILAVTAGKERFGDFPLHWVYGEVDQGQFEVWLVRQLKSKEELEEQRERMRRLVLEGAEAGLTLKELAETTGQPRRELVLLLEELDQQGYNMEPIIAAELTGMEMDKLDAAGKLFTKHGPRFLKPVLQEWYTVEELEGQDLNNLYEKLRLLRMRLNHAMTAVGAEQPHSEDMAPEEEEALEEEAG</sequence>
<dbReference type="Proteomes" id="UP001631969">
    <property type="component" value="Unassembled WGS sequence"/>
</dbReference>
<gene>
    <name evidence="1" type="ORF">ACI1P1_04725</name>
</gene>
<accession>A0ACC7NWY6</accession>
<reference evidence="1" key="1">
    <citation type="submission" date="2024-12" db="EMBL/GenBank/DDBJ databases">
        <authorList>
            <person name="Wu N."/>
        </authorList>
    </citation>
    <scope>NUCLEOTIDE SEQUENCE</scope>
    <source>
        <strain evidence="1">P15</strain>
    </source>
</reference>
<evidence type="ECO:0000313" key="2">
    <source>
        <dbReference type="Proteomes" id="UP001631969"/>
    </source>
</evidence>